<feature type="region of interest" description="Disordered" evidence="1">
    <location>
        <begin position="1"/>
        <end position="20"/>
    </location>
</feature>
<accession>A0ABW5GHN8</accession>
<organism evidence="2 3">
    <name type="scientific">Amycolatopsis samaneae</name>
    <dbReference type="NCBI Taxonomy" id="664691"/>
    <lineage>
        <taxon>Bacteria</taxon>
        <taxon>Bacillati</taxon>
        <taxon>Actinomycetota</taxon>
        <taxon>Actinomycetes</taxon>
        <taxon>Pseudonocardiales</taxon>
        <taxon>Pseudonocardiaceae</taxon>
        <taxon>Amycolatopsis</taxon>
    </lineage>
</organism>
<protein>
    <recommendedName>
        <fullName evidence="4">CHAT domain-containing protein</fullName>
    </recommendedName>
</protein>
<dbReference type="Gene3D" id="1.25.40.10">
    <property type="entry name" value="Tetratricopeptide repeat domain"/>
    <property type="match status" value="1"/>
</dbReference>
<dbReference type="RefSeq" id="WP_345402773.1">
    <property type="nucleotide sequence ID" value="NZ_BAABHG010000014.1"/>
</dbReference>
<sequence>MLAGLPPPLTPPDRPLPPDLAGASSHGYNCRCVARHFGLDPAAYGALPACSLTEAEYDELLSEAIAVQTEAKRLAAARDVTGAQREYARMRQLARRLDRTSLELAAVSDLATVCYSAGDLGNARQCAEAVLRVFRVSTAAIVHFGQYAELRMIEGSREVAERVLISLSTEEGDLGGARELIAGQRRRAALRKEAGPGQFPREQLDPYGADELELRVLEVRVRMAAGDPAGARDAIEEILTELAAIADVGEVRDQVASLRAMALAERARVRQAGGEEADASADLLRLTAGHEGPAAAKFAIGLAETRALGGDLPGAIAAIVTARDELAAAGVTGDVAEASHALGTLLLLAGEVRQARDQFEHAGTLWTANGDTPGARRLEVALARCAAAEGRWTTAEEHANKARESARASGDWPACLHTDFVAATIGFARGEDLPAVLDLLFPVALAAADYRFEFTSPRARTAWARDVAGPATELLMALLARLRKPGAAAELIERACAVGAYTGAEERSLDLTGTVPALGPVPAARDERLPLAALGSVTSALPLRLAPPPALRWSPASPMELDRWRELAAERYHLPPHVDETVETWPAARPGRETFLLRFADVGHTFLSWRTTEDLDTVHTHPIDVALVATAREFLNAASPTPHEGESVTDAVRRSLGEDAFGSFEGEQRLARVLALNLLPADLVGRLRRAAAAGRRPLLRVQPSPSLAGVPWGLLALPDRRPGHALDAGETDAVATCFDGDDRVLDVADVSLLAPTGIPRRPPAADGPPCYLLDPRIPGQSAFGELGSVLGKQGTASPLIRHLDARLAEGPVRPAAGHGLELVRRTDTDRRLLTELLAQPCSRLVFVGHVSRVRDEHGAQTALHLSCAAELPGTAAPIGAHRPFTAADLALSEVDTMPARVALIGCASASDFGLPEPFGVLLATVAAGAELVVATGWTLPTSAAVPGADPMAELVIAIDTALAGDDPVTELCAWQRTRLAHWREHPEPARSPVFWAALTCLDARDDRQTWVR</sequence>
<evidence type="ECO:0000313" key="2">
    <source>
        <dbReference type="EMBL" id="MFD2459919.1"/>
    </source>
</evidence>
<dbReference type="Proteomes" id="UP001597419">
    <property type="component" value="Unassembled WGS sequence"/>
</dbReference>
<keyword evidence="3" id="KW-1185">Reference proteome</keyword>
<comment type="caution">
    <text evidence="2">The sequence shown here is derived from an EMBL/GenBank/DDBJ whole genome shotgun (WGS) entry which is preliminary data.</text>
</comment>
<dbReference type="EMBL" id="JBHUKU010000007">
    <property type="protein sequence ID" value="MFD2459919.1"/>
    <property type="molecule type" value="Genomic_DNA"/>
</dbReference>
<proteinExistence type="predicted"/>
<name>A0ABW5GHN8_9PSEU</name>
<evidence type="ECO:0000313" key="3">
    <source>
        <dbReference type="Proteomes" id="UP001597419"/>
    </source>
</evidence>
<dbReference type="InterPro" id="IPR011990">
    <property type="entry name" value="TPR-like_helical_dom_sf"/>
</dbReference>
<dbReference type="SUPFAM" id="SSF48452">
    <property type="entry name" value="TPR-like"/>
    <property type="match status" value="1"/>
</dbReference>
<feature type="compositionally biased region" description="Pro residues" evidence="1">
    <location>
        <begin position="1"/>
        <end position="18"/>
    </location>
</feature>
<reference evidence="3" key="1">
    <citation type="journal article" date="2019" name="Int. J. Syst. Evol. Microbiol.">
        <title>The Global Catalogue of Microorganisms (GCM) 10K type strain sequencing project: providing services to taxonomists for standard genome sequencing and annotation.</title>
        <authorList>
            <consortium name="The Broad Institute Genomics Platform"/>
            <consortium name="The Broad Institute Genome Sequencing Center for Infectious Disease"/>
            <person name="Wu L."/>
            <person name="Ma J."/>
        </authorList>
    </citation>
    <scope>NUCLEOTIDE SEQUENCE [LARGE SCALE GENOMIC DNA]</scope>
    <source>
        <strain evidence="3">CGMCC 4.7643</strain>
    </source>
</reference>
<evidence type="ECO:0008006" key="4">
    <source>
        <dbReference type="Google" id="ProtNLM"/>
    </source>
</evidence>
<evidence type="ECO:0000256" key="1">
    <source>
        <dbReference type="SAM" id="MobiDB-lite"/>
    </source>
</evidence>
<gene>
    <name evidence="2" type="ORF">ACFSYJ_15005</name>
</gene>